<protein>
    <recommendedName>
        <fullName evidence="1">Solute-binding protein family 3/N-terminal domain-containing protein</fullName>
    </recommendedName>
</protein>
<dbReference type="Pfam" id="PF00497">
    <property type="entry name" value="SBP_bac_3"/>
    <property type="match status" value="1"/>
</dbReference>
<dbReference type="OrthoDB" id="8587856at2"/>
<comment type="caution">
    <text evidence="2">The sequence shown here is derived from an EMBL/GenBank/DDBJ whole genome shotgun (WGS) entry which is preliminary data.</text>
</comment>
<dbReference type="SUPFAM" id="SSF53850">
    <property type="entry name" value="Periplasmic binding protein-like II"/>
    <property type="match status" value="1"/>
</dbReference>
<reference evidence="2 3" key="1">
    <citation type="submission" date="2014-03" db="EMBL/GenBank/DDBJ databases">
        <title>The draft genome sequence of Thalassospira alkalitolerans JCM 18968.</title>
        <authorList>
            <person name="Lai Q."/>
            <person name="Shao Z."/>
        </authorList>
    </citation>
    <scope>NUCLEOTIDE SEQUENCE [LARGE SCALE GENOMIC DNA]</scope>
    <source>
        <strain evidence="2 3">JCM 18968</strain>
    </source>
</reference>
<evidence type="ECO:0000313" key="3">
    <source>
        <dbReference type="Proteomes" id="UP000193396"/>
    </source>
</evidence>
<dbReference type="PANTHER" id="PTHR38834">
    <property type="entry name" value="PERIPLASMIC SUBSTRATE BINDING PROTEIN FAMILY 3"/>
    <property type="match status" value="1"/>
</dbReference>
<proteinExistence type="predicted"/>
<sequence length="292" mass="32733">MRRTGVFFQVKERRSIMIMRRAIIVAIFIVVALWSHAPFSAPLSEESITEAQSVKIYTEDFAPFNYMSDGGLTGAGAEMVRAMARRLGHNGNFEVLPWKRALKIVKGVPGAAVFSMVRTAEREDEFKWVGPILITHGWLYKMTGSKLDIKELDDARKVAAIGVQAGGAAEQFLRAQGFKNLAALYTPGNALQLLANERIDLWEASDLVMEYQRKKYNFDLSDVEPAVNLGTYALYLAFSHQTPDFVIYPWKQALEEMHRDGTFAAIGRKYGMTVPDDGDDIAPAPEFEPMTR</sequence>
<dbReference type="EMBL" id="JFKB01000005">
    <property type="protein sequence ID" value="OSQ48385.1"/>
    <property type="molecule type" value="Genomic_DNA"/>
</dbReference>
<dbReference type="Gene3D" id="3.40.190.10">
    <property type="entry name" value="Periplasmic binding protein-like II"/>
    <property type="match status" value="2"/>
</dbReference>
<dbReference type="PANTHER" id="PTHR38834:SF3">
    <property type="entry name" value="SOLUTE-BINDING PROTEIN FAMILY 3_N-TERMINAL DOMAIN-CONTAINING PROTEIN"/>
    <property type="match status" value="1"/>
</dbReference>
<dbReference type="SMART" id="SM00062">
    <property type="entry name" value="PBPb"/>
    <property type="match status" value="1"/>
</dbReference>
<dbReference type="InterPro" id="IPR001638">
    <property type="entry name" value="Solute-binding_3/MltF_N"/>
</dbReference>
<feature type="domain" description="Solute-binding protein family 3/N-terminal" evidence="1">
    <location>
        <begin position="53"/>
        <end position="274"/>
    </location>
</feature>
<dbReference type="Proteomes" id="UP000193396">
    <property type="component" value="Unassembled WGS sequence"/>
</dbReference>
<dbReference type="STRING" id="1293890.TALK_08955"/>
<name>A0A1Y2LD63_9PROT</name>
<organism evidence="2 3">
    <name type="scientific">Thalassospira alkalitolerans</name>
    <dbReference type="NCBI Taxonomy" id="1293890"/>
    <lineage>
        <taxon>Bacteria</taxon>
        <taxon>Pseudomonadati</taxon>
        <taxon>Pseudomonadota</taxon>
        <taxon>Alphaproteobacteria</taxon>
        <taxon>Rhodospirillales</taxon>
        <taxon>Thalassospiraceae</taxon>
        <taxon>Thalassospira</taxon>
    </lineage>
</organism>
<evidence type="ECO:0000259" key="1">
    <source>
        <dbReference type="SMART" id="SM00062"/>
    </source>
</evidence>
<evidence type="ECO:0000313" key="2">
    <source>
        <dbReference type="EMBL" id="OSQ48385.1"/>
    </source>
</evidence>
<accession>A0A1Y2LD63</accession>
<dbReference type="AlphaFoldDB" id="A0A1Y2LD63"/>
<gene>
    <name evidence="2" type="ORF">TALK_08955</name>
</gene>
<keyword evidence="3" id="KW-1185">Reference proteome</keyword>